<dbReference type="Proteomes" id="UP000539313">
    <property type="component" value="Unassembled WGS sequence"/>
</dbReference>
<reference evidence="2 3" key="1">
    <citation type="submission" date="2020-08" db="EMBL/GenBank/DDBJ databases">
        <title>Sequencing the genomes of 1000 actinobacteria strains.</title>
        <authorList>
            <person name="Klenk H.-P."/>
        </authorList>
    </citation>
    <scope>NUCLEOTIDE SEQUENCE [LARGE SCALE GENOMIC DNA]</scope>
    <source>
        <strain evidence="2 3">DSM 45823</strain>
    </source>
</reference>
<sequence length="244" mass="27249">MWCRSWEDAEQTLRTILPAAFRVNRGPCPCGTATPPEPTPLPRRGDRPAAAEIDAALVPLVSSPQWRRKLVRALEPLATELDQLRTRPWVVHGPELTEDLVALLGKGQAPQDAAASIITLLTMRGVVASDWHAAAQRTRTEVDRLQVDLADARRELTREQNAHRRTTAQLAHERAERDRISARMPTDQFEARQSDDPAKRDLELTCIRCRRVVCDIEHGDSLLVLADTAATHTCPDDPEEGEKD</sequence>
<dbReference type="AlphaFoldDB" id="A0A7W3N1K5"/>
<feature type="region of interest" description="Disordered" evidence="1">
    <location>
        <begin position="158"/>
        <end position="196"/>
    </location>
</feature>
<protein>
    <submittedName>
        <fullName evidence="2">Uncharacterized protein</fullName>
    </submittedName>
</protein>
<proteinExistence type="predicted"/>
<comment type="caution">
    <text evidence="2">The sequence shown here is derived from an EMBL/GenBank/DDBJ whole genome shotgun (WGS) entry which is preliminary data.</text>
</comment>
<evidence type="ECO:0000256" key="1">
    <source>
        <dbReference type="SAM" id="MobiDB-lite"/>
    </source>
</evidence>
<keyword evidence="3" id="KW-1185">Reference proteome</keyword>
<dbReference type="RefSeq" id="WP_182706915.1">
    <property type="nucleotide sequence ID" value="NZ_JACJII010000001.1"/>
</dbReference>
<organism evidence="2 3">
    <name type="scientific">Thermomonospora cellulosilytica</name>
    <dbReference type="NCBI Taxonomy" id="1411118"/>
    <lineage>
        <taxon>Bacteria</taxon>
        <taxon>Bacillati</taxon>
        <taxon>Actinomycetota</taxon>
        <taxon>Actinomycetes</taxon>
        <taxon>Streptosporangiales</taxon>
        <taxon>Thermomonosporaceae</taxon>
        <taxon>Thermomonospora</taxon>
    </lineage>
</organism>
<name>A0A7W3N1K5_9ACTN</name>
<accession>A0A7W3N1K5</accession>
<evidence type="ECO:0000313" key="2">
    <source>
        <dbReference type="EMBL" id="MBA9005856.1"/>
    </source>
</evidence>
<dbReference type="EMBL" id="JACJII010000001">
    <property type="protein sequence ID" value="MBA9005856.1"/>
    <property type="molecule type" value="Genomic_DNA"/>
</dbReference>
<evidence type="ECO:0000313" key="3">
    <source>
        <dbReference type="Proteomes" id="UP000539313"/>
    </source>
</evidence>
<gene>
    <name evidence="2" type="ORF">HNR21_004738</name>
</gene>
<feature type="compositionally biased region" description="Basic and acidic residues" evidence="1">
    <location>
        <begin position="171"/>
        <end position="181"/>
    </location>
</feature>